<dbReference type="Proteomes" id="UP001168528">
    <property type="component" value="Unassembled WGS sequence"/>
</dbReference>
<comment type="caution">
    <text evidence="2">The sequence shown here is derived from an EMBL/GenBank/DDBJ whole genome shotgun (WGS) entry which is preliminary data.</text>
</comment>
<sequence length="170" mass="18688">MQLYRITTEKWARDLSGNGGLYVSGRWHHKGIPVIYTATTRALAVLEKVVHVESSATPDKFVIITLGLPADYSIQEVPTETLPKDWGKLSYNLGNTSRFPGSLIQSQTTTSLLADIGTAWLKGKSSLALRVPSAILPQEYNVLLNPAHSQATELKILSVDPFEFDPRLLG</sequence>
<proteinExistence type="predicted"/>
<gene>
    <name evidence="2" type="ORF">Q0590_33840</name>
</gene>
<accession>A0ABT8RGT0</accession>
<feature type="domain" description="RES" evidence="1">
    <location>
        <begin position="14"/>
        <end position="158"/>
    </location>
</feature>
<evidence type="ECO:0000313" key="3">
    <source>
        <dbReference type="Proteomes" id="UP001168528"/>
    </source>
</evidence>
<organism evidence="2 3">
    <name type="scientific">Rhodocytophaga aerolata</name>
    <dbReference type="NCBI Taxonomy" id="455078"/>
    <lineage>
        <taxon>Bacteria</taxon>
        <taxon>Pseudomonadati</taxon>
        <taxon>Bacteroidota</taxon>
        <taxon>Cytophagia</taxon>
        <taxon>Cytophagales</taxon>
        <taxon>Rhodocytophagaceae</taxon>
        <taxon>Rhodocytophaga</taxon>
    </lineage>
</organism>
<name>A0ABT8RGT0_9BACT</name>
<evidence type="ECO:0000259" key="1">
    <source>
        <dbReference type="SMART" id="SM00953"/>
    </source>
</evidence>
<keyword evidence="3" id="KW-1185">Reference proteome</keyword>
<dbReference type="Pfam" id="PF08808">
    <property type="entry name" value="RES"/>
    <property type="match status" value="1"/>
</dbReference>
<dbReference type="InterPro" id="IPR014914">
    <property type="entry name" value="RES_dom"/>
</dbReference>
<evidence type="ECO:0000313" key="2">
    <source>
        <dbReference type="EMBL" id="MDO1451306.1"/>
    </source>
</evidence>
<reference evidence="2" key="1">
    <citation type="submission" date="2023-07" db="EMBL/GenBank/DDBJ databases">
        <title>The genome sequence of Rhodocytophaga aerolata KACC 12507.</title>
        <authorList>
            <person name="Zhang X."/>
        </authorList>
    </citation>
    <scope>NUCLEOTIDE SEQUENCE</scope>
    <source>
        <strain evidence="2">KACC 12507</strain>
    </source>
</reference>
<protein>
    <submittedName>
        <fullName evidence="2">RES family NAD+ phosphorylase</fullName>
    </submittedName>
</protein>
<dbReference type="EMBL" id="JAUKPO010000052">
    <property type="protein sequence ID" value="MDO1451306.1"/>
    <property type="molecule type" value="Genomic_DNA"/>
</dbReference>
<dbReference type="SMART" id="SM00953">
    <property type="entry name" value="RES"/>
    <property type="match status" value="1"/>
</dbReference>
<dbReference type="RefSeq" id="WP_302042105.1">
    <property type="nucleotide sequence ID" value="NZ_JAUKPO010000052.1"/>
</dbReference>